<feature type="compositionally biased region" description="Low complexity" evidence="1">
    <location>
        <begin position="119"/>
        <end position="138"/>
    </location>
</feature>
<reference evidence="2" key="1">
    <citation type="journal article" date="2009" name="Rice">
        <title>De Novo Next Generation Sequencing of Plant Genomes.</title>
        <authorList>
            <person name="Rounsley S."/>
            <person name="Marri P.R."/>
            <person name="Yu Y."/>
            <person name="He R."/>
            <person name="Sisneros N."/>
            <person name="Goicoechea J.L."/>
            <person name="Lee S.J."/>
            <person name="Angelova A."/>
            <person name="Kudrna D."/>
            <person name="Luo M."/>
            <person name="Affourtit J."/>
            <person name="Desany B."/>
            <person name="Knight J."/>
            <person name="Niazi F."/>
            <person name="Egholm M."/>
            <person name="Wing R.A."/>
        </authorList>
    </citation>
    <scope>NUCLEOTIDE SEQUENCE [LARGE SCALE GENOMIC DNA]</scope>
    <source>
        <strain evidence="2">cv. IRGC 105608</strain>
    </source>
</reference>
<organism evidence="2">
    <name type="scientific">Oryza barthii</name>
    <dbReference type="NCBI Taxonomy" id="65489"/>
    <lineage>
        <taxon>Eukaryota</taxon>
        <taxon>Viridiplantae</taxon>
        <taxon>Streptophyta</taxon>
        <taxon>Embryophyta</taxon>
        <taxon>Tracheophyta</taxon>
        <taxon>Spermatophyta</taxon>
        <taxon>Magnoliopsida</taxon>
        <taxon>Liliopsida</taxon>
        <taxon>Poales</taxon>
        <taxon>Poaceae</taxon>
        <taxon>BOP clade</taxon>
        <taxon>Oryzoideae</taxon>
        <taxon>Oryzeae</taxon>
        <taxon>Oryzinae</taxon>
        <taxon>Oryza</taxon>
    </lineage>
</organism>
<name>A0A0D3GG62_9ORYZ</name>
<reference evidence="2" key="2">
    <citation type="submission" date="2015-03" db="UniProtKB">
        <authorList>
            <consortium name="EnsemblPlants"/>
        </authorList>
    </citation>
    <scope>IDENTIFICATION</scope>
</reference>
<dbReference type="HOGENOM" id="CLU_951143_0_0_1"/>
<feature type="compositionally biased region" description="Basic residues" evidence="1">
    <location>
        <begin position="245"/>
        <end position="257"/>
    </location>
</feature>
<dbReference type="EnsemblPlants" id="OBART06G13500.1">
    <property type="protein sequence ID" value="OBART06G13500.1"/>
    <property type="gene ID" value="OBART06G13500"/>
</dbReference>
<accession>A0A0D3GG62</accession>
<evidence type="ECO:0000256" key="1">
    <source>
        <dbReference type="SAM" id="MobiDB-lite"/>
    </source>
</evidence>
<dbReference type="Proteomes" id="UP000026960">
    <property type="component" value="Chromosome 6"/>
</dbReference>
<keyword evidence="3" id="KW-1185">Reference proteome</keyword>
<evidence type="ECO:0000313" key="2">
    <source>
        <dbReference type="EnsemblPlants" id="OBART06G13500.1"/>
    </source>
</evidence>
<feature type="compositionally biased region" description="Low complexity" evidence="1">
    <location>
        <begin position="147"/>
        <end position="158"/>
    </location>
</feature>
<feature type="compositionally biased region" description="Low complexity" evidence="1">
    <location>
        <begin position="166"/>
        <end position="181"/>
    </location>
</feature>
<dbReference type="PaxDb" id="65489-OBART06G13500.1"/>
<sequence>MIFEKTRTRISWQTVELYVNCTPTQVGLSQVNSTFHVRESSRLLNDFGVCLEQSAIHTSAHVAPHVIFFLNDSHETPVPPSPRQPDSSGIASATGAARFASPTPSPRHLRRHHSSRCYPSIPAAISSSSRTLSPSSSSDDTRRRRPAVVARIAIAANSSPPPPPGAGSAADAARFTSSTPSPCRPRRHRHPRHQTPPPAAVPLDPGADLVVSSAAANASTPLPPPLDTVAAPLSPAAGCSTARSGRWHGSSRFRHPRAGPSPMPEREDEAPPPPSLCPGSGEAKEEGRGDERR</sequence>
<feature type="region of interest" description="Disordered" evidence="1">
    <location>
        <begin position="222"/>
        <end position="293"/>
    </location>
</feature>
<evidence type="ECO:0000313" key="3">
    <source>
        <dbReference type="Proteomes" id="UP000026960"/>
    </source>
</evidence>
<proteinExistence type="predicted"/>
<feature type="region of interest" description="Disordered" evidence="1">
    <location>
        <begin position="76"/>
        <end position="205"/>
    </location>
</feature>
<feature type="compositionally biased region" description="Basic residues" evidence="1">
    <location>
        <begin position="184"/>
        <end position="193"/>
    </location>
</feature>
<dbReference type="AlphaFoldDB" id="A0A0D3GG62"/>
<protein>
    <submittedName>
        <fullName evidence="2">Uncharacterized protein</fullName>
    </submittedName>
</protein>
<feature type="compositionally biased region" description="Basic and acidic residues" evidence="1">
    <location>
        <begin position="282"/>
        <end position="293"/>
    </location>
</feature>
<dbReference type="Gramene" id="OBART06G13500.1">
    <property type="protein sequence ID" value="OBART06G13500.1"/>
    <property type="gene ID" value="OBART06G13500"/>
</dbReference>